<dbReference type="InterPro" id="IPR003439">
    <property type="entry name" value="ABC_transporter-like_ATP-bd"/>
</dbReference>
<dbReference type="PANTHER" id="PTHR43553">
    <property type="entry name" value="HEAVY METAL TRANSPORTER"/>
    <property type="match status" value="1"/>
</dbReference>
<dbReference type="AlphaFoldDB" id="A0A839QWP5"/>
<keyword evidence="4 6" id="KW-0067">ATP-binding</keyword>
<keyword evidence="7" id="KW-1185">Reference proteome</keyword>
<dbReference type="SUPFAM" id="SSF52540">
    <property type="entry name" value="P-loop containing nucleoside triphosphate hydrolases"/>
    <property type="match status" value="1"/>
</dbReference>
<protein>
    <submittedName>
        <fullName evidence="6">Iron complex transport system ATP-binding protein</fullName>
    </submittedName>
</protein>
<dbReference type="InterPro" id="IPR027417">
    <property type="entry name" value="P-loop_NTPase"/>
</dbReference>
<reference evidence="6 7" key="1">
    <citation type="submission" date="2020-08" db="EMBL/GenBank/DDBJ databases">
        <title>Sequencing the genomes of 1000 actinobacteria strains.</title>
        <authorList>
            <person name="Klenk H.-P."/>
        </authorList>
    </citation>
    <scope>NUCLEOTIDE SEQUENCE [LARGE SCALE GENOMIC DNA]</scope>
    <source>
        <strain evidence="6 7">DSM 23040</strain>
    </source>
</reference>
<evidence type="ECO:0000256" key="3">
    <source>
        <dbReference type="ARBA" id="ARBA00022741"/>
    </source>
</evidence>
<evidence type="ECO:0000256" key="1">
    <source>
        <dbReference type="ARBA" id="ARBA00005417"/>
    </source>
</evidence>
<dbReference type="SMART" id="SM00382">
    <property type="entry name" value="AAA"/>
    <property type="match status" value="1"/>
</dbReference>
<accession>A0A839QWP5</accession>
<dbReference type="GO" id="GO:0005524">
    <property type="term" value="F:ATP binding"/>
    <property type="evidence" value="ECO:0007669"/>
    <property type="project" value="UniProtKB-KW"/>
</dbReference>
<evidence type="ECO:0000256" key="2">
    <source>
        <dbReference type="ARBA" id="ARBA00022448"/>
    </source>
</evidence>
<sequence length="263" mass="28241">MVPVAQLNSVSVRRGEKHLLKDVSLTISEGERWVVLGPNGAGKSTLISLLAARMHPSSGTVDLFDERVGRTDVFELRPMIGLASQALADSIPAGERVLDVVVTAGYSVVGRWREEYEDSDVERARRLLTVFGAGKLADRRFGTLSTGEKKRVLSARALMTDPELLLLDEPASGLDLGGREHLVRALGILAKDPATPVTVLVTHHVEEIPPGCTHAVLLRGGEIVKAGAISDVLTSQNLTKTFGLPLVAEKKGERFTARALTLS</sequence>
<dbReference type="GO" id="GO:0043190">
    <property type="term" value="C:ATP-binding cassette (ABC) transporter complex"/>
    <property type="evidence" value="ECO:0007669"/>
    <property type="project" value="TreeGrafter"/>
</dbReference>
<name>A0A839QWP5_9MICO</name>
<dbReference type="InterPro" id="IPR050095">
    <property type="entry name" value="ECF_ABC_transporter_ATP-bd"/>
</dbReference>
<keyword evidence="3" id="KW-0547">Nucleotide-binding</keyword>
<proteinExistence type="inferred from homology"/>
<comment type="similarity">
    <text evidence="1">Belongs to the ABC transporter superfamily.</text>
</comment>
<dbReference type="GO" id="GO:0042626">
    <property type="term" value="F:ATPase-coupled transmembrane transporter activity"/>
    <property type="evidence" value="ECO:0007669"/>
    <property type="project" value="TreeGrafter"/>
</dbReference>
<dbReference type="EMBL" id="JACHWP010000001">
    <property type="protein sequence ID" value="MBB3022411.1"/>
    <property type="molecule type" value="Genomic_DNA"/>
</dbReference>
<feature type="domain" description="ABC transporter" evidence="5">
    <location>
        <begin position="5"/>
        <end position="245"/>
    </location>
</feature>
<evidence type="ECO:0000256" key="4">
    <source>
        <dbReference type="ARBA" id="ARBA00022840"/>
    </source>
</evidence>
<comment type="caution">
    <text evidence="6">The sequence shown here is derived from an EMBL/GenBank/DDBJ whole genome shotgun (WGS) entry which is preliminary data.</text>
</comment>
<dbReference type="InterPro" id="IPR003593">
    <property type="entry name" value="AAA+_ATPase"/>
</dbReference>
<evidence type="ECO:0000313" key="7">
    <source>
        <dbReference type="Proteomes" id="UP000568050"/>
    </source>
</evidence>
<dbReference type="Pfam" id="PF00005">
    <property type="entry name" value="ABC_tran"/>
    <property type="match status" value="1"/>
</dbReference>
<dbReference type="GO" id="GO:0016887">
    <property type="term" value="F:ATP hydrolysis activity"/>
    <property type="evidence" value="ECO:0007669"/>
    <property type="project" value="InterPro"/>
</dbReference>
<organism evidence="6 7">
    <name type="scientific">Helcobacillus massiliensis</name>
    <dbReference type="NCBI Taxonomy" id="521392"/>
    <lineage>
        <taxon>Bacteria</taxon>
        <taxon>Bacillati</taxon>
        <taxon>Actinomycetota</taxon>
        <taxon>Actinomycetes</taxon>
        <taxon>Micrococcales</taxon>
        <taxon>Dermabacteraceae</taxon>
        <taxon>Helcobacillus</taxon>
    </lineage>
</organism>
<dbReference type="Proteomes" id="UP000568050">
    <property type="component" value="Unassembled WGS sequence"/>
</dbReference>
<dbReference type="PROSITE" id="PS50893">
    <property type="entry name" value="ABC_TRANSPORTER_2"/>
    <property type="match status" value="1"/>
</dbReference>
<dbReference type="Gene3D" id="3.40.50.300">
    <property type="entry name" value="P-loop containing nucleotide triphosphate hydrolases"/>
    <property type="match status" value="1"/>
</dbReference>
<gene>
    <name evidence="6" type="ORF">FHX50_000659</name>
</gene>
<evidence type="ECO:0000259" key="5">
    <source>
        <dbReference type="PROSITE" id="PS50893"/>
    </source>
</evidence>
<dbReference type="RefSeq" id="WP_183374435.1">
    <property type="nucleotide sequence ID" value="NZ_CBCSFZ010000041.1"/>
</dbReference>
<keyword evidence="2" id="KW-0813">Transport</keyword>
<dbReference type="PANTHER" id="PTHR43553:SF3">
    <property type="entry name" value="ABC TRANSPORTER ATP-BINDING PROTEIN MODF"/>
    <property type="match status" value="1"/>
</dbReference>
<evidence type="ECO:0000313" key="6">
    <source>
        <dbReference type="EMBL" id="MBB3022411.1"/>
    </source>
</evidence>